<organism evidence="2 3">
    <name type="scientific">Microlunatus antarcticus</name>
    <dbReference type="NCBI Taxonomy" id="53388"/>
    <lineage>
        <taxon>Bacteria</taxon>
        <taxon>Bacillati</taxon>
        <taxon>Actinomycetota</taxon>
        <taxon>Actinomycetes</taxon>
        <taxon>Propionibacteriales</taxon>
        <taxon>Propionibacteriaceae</taxon>
        <taxon>Microlunatus</taxon>
    </lineage>
</organism>
<evidence type="ECO:0000313" key="2">
    <source>
        <dbReference type="EMBL" id="MBB3325935.1"/>
    </source>
</evidence>
<comment type="caution">
    <text evidence="2">The sequence shown here is derived from an EMBL/GenBank/DDBJ whole genome shotgun (WGS) entry which is preliminary data.</text>
</comment>
<sequence length="489" mass="51680">MPQQGGSTGAEAGDAVTAYAEVLGRSGRVLDFDISSLDHLGVPVTSCSLLVDGRITMNGNGYGLTTRAARLSGLGELAEGVLAGQHLAALRTRAQRGSFRELVGREGADHVADPATLCLPAGSPWRPDTVITWVPVVRVRTGEPVWAPLDLVASDAADRGSAVPADEPLLVTPVTNGLGAGLDDERPVRHGILEVLQRHTNGLRFRALDARSPEIDPTSLDPAGETAMLAARFASEGVEAVFKHAATAYGVCSTYVMGVDADDSSPIRLTACGEAADQSVDRSLLKALLEHANSRARKAFCFGDRAAARAVADPDYWAAVERGGATGEPRAVAAMRAWHDLGADRLRALTAPDRSRTVDRAAVKVPEAERGDGSLARLLATLEGHDVLAARTRTGEVQVAKVIVTGLEVETLSYGRIGELGAADLLGTDLDLVRRGDGPTESHPARVVLTAEAEERLGGPVWYSYATAERIVGARYPLYREPPRHLVEV</sequence>
<dbReference type="PANTHER" id="PTHR37809">
    <property type="entry name" value="RIBOSOMAL PROTEIN S12 METHYLTHIOTRANSFERASE ACCESSORY FACTOR YCAO"/>
    <property type="match status" value="1"/>
</dbReference>
<dbReference type="Pfam" id="PF02624">
    <property type="entry name" value="YcaO"/>
    <property type="match status" value="1"/>
</dbReference>
<accession>A0A7W5JTA3</accession>
<evidence type="ECO:0000259" key="1">
    <source>
        <dbReference type="PROSITE" id="PS51664"/>
    </source>
</evidence>
<dbReference type="PROSITE" id="PS51664">
    <property type="entry name" value="YCAO"/>
    <property type="match status" value="1"/>
</dbReference>
<proteinExistence type="predicted"/>
<keyword evidence="2" id="KW-0808">Transferase</keyword>
<keyword evidence="3" id="KW-1185">Reference proteome</keyword>
<keyword evidence="2" id="KW-0689">Ribosomal protein</keyword>
<dbReference type="RefSeq" id="WP_183336962.1">
    <property type="nucleotide sequence ID" value="NZ_JACHZG010000001.1"/>
</dbReference>
<dbReference type="Proteomes" id="UP000565572">
    <property type="component" value="Unassembled WGS sequence"/>
</dbReference>
<dbReference type="GO" id="GO:0016740">
    <property type="term" value="F:transferase activity"/>
    <property type="evidence" value="ECO:0007669"/>
    <property type="project" value="UniProtKB-KW"/>
</dbReference>
<keyword evidence="2" id="KW-0687">Ribonucleoprotein</keyword>
<reference evidence="2 3" key="1">
    <citation type="submission" date="2020-08" db="EMBL/GenBank/DDBJ databases">
        <title>Sequencing the genomes of 1000 actinobacteria strains.</title>
        <authorList>
            <person name="Klenk H.-P."/>
        </authorList>
    </citation>
    <scope>NUCLEOTIDE SEQUENCE [LARGE SCALE GENOMIC DNA]</scope>
    <source>
        <strain evidence="2 3">DSM 11053</strain>
    </source>
</reference>
<name>A0A7W5JTA3_9ACTN</name>
<dbReference type="PANTHER" id="PTHR37809:SF1">
    <property type="entry name" value="RIBOSOMAL PROTEIN S12 METHYLTHIOTRANSFERASE ACCESSORY FACTOR YCAO"/>
    <property type="match status" value="1"/>
</dbReference>
<dbReference type="EMBL" id="JACHZG010000001">
    <property type="protein sequence ID" value="MBB3325935.1"/>
    <property type="molecule type" value="Genomic_DNA"/>
</dbReference>
<protein>
    <submittedName>
        <fullName evidence="2">Ribosomal protein S12 methylthiotransferase accessory factor</fullName>
    </submittedName>
</protein>
<dbReference type="AlphaFoldDB" id="A0A7W5JTA3"/>
<dbReference type="InterPro" id="IPR003776">
    <property type="entry name" value="YcaO-like_dom"/>
</dbReference>
<evidence type="ECO:0000313" key="3">
    <source>
        <dbReference type="Proteomes" id="UP000565572"/>
    </source>
</evidence>
<dbReference type="GO" id="GO:0005840">
    <property type="term" value="C:ribosome"/>
    <property type="evidence" value="ECO:0007669"/>
    <property type="project" value="UniProtKB-KW"/>
</dbReference>
<feature type="domain" description="YcaO" evidence="1">
    <location>
        <begin position="61"/>
        <end position="489"/>
    </location>
</feature>
<gene>
    <name evidence="2" type="ORF">FHX39_000879</name>
</gene>